<feature type="active site" description="Nucleophile" evidence="6">
    <location>
        <position position="163"/>
    </location>
</feature>
<dbReference type="Gene3D" id="3.40.1790.10">
    <property type="entry name" value="Indigoidine synthase domain"/>
    <property type="match status" value="1"/>
</dbReference>
<dbReference type="AlphaFoldDB" id="A0A7W4W0U9"/>
<feature type="binding site" evidence="6">
    <location>
        <position position="90"/>
    </location>
    <ligand>
        <name>substrate</name>
    </ligand>
</feature>
<dbReference type="Proteomes" id="UP000589626">
    <property type="component" value="Unassembled WGS sequence"/>
</dbReference>
<comment type="caution">
    <text evidence="7">The sequence shown here is derived from an EMBL/GenBank/DDBJ whole genome shotgun (WGS) entry which is preliminary data.</text>
</comment>
<gene>
    <name evidence="6" type="primary">psuG</name>
    <name evidence="7" type="ORF">FHU40_005239</name>
</gene>
<dbReference type="PANTHER" id="PTHR42909">
    <property type="entry name" value="ZGC:136858"/>
    <property type="match status" value="1"/>
</dbReference>
<dbReference type="PANTHER" id="PTHR42909:SF1">
    <property type="entry name" value="CARBOHYDRATE KINASE PFKB DOMAIN-CONTAINING PROTEIN"/>
    <property type="match status" value="1"/>
</dbReference>
<evidence type="ECO:0000256" key="4">
    <source>
        <dbReference type="ARBA" id="ARBA00023239"/>
    </source>
</evidence>
<accession>A0A7W4W0U9</accession>
<organism evidence="7 8">
    <name type="scientific">Nocardioides soli</name>
    <dbReference type="NCBI Taxonomy" id="1036020"/>
    <lineage>
        <taxon>Bacteria</taxon>
        <taxon>Bacillati</taxon>
        <taxon>Actinomycetota</taxon>
        <taxon>Actinomycetes</taxon>
        <taxon>Propionibacteriales</taxon>
        <taxon>Nocardioidaceae</taxon>
        <taxon>Nocardioides</taxon>
    </lineage>
</organism>
<keyword evidence="1 6" id="KW-0479">Metal-binding</keyword>
<dbReference type="EC" id="4.2.1.70" evidence="6"/>
<comment type="cofactor">
    <cofactor evidence="6">
        <name>Mn(2+)</name>
        <dbReference type="ChEBI" id="CHEBI:29035"/>
    </cofactor>
    <text evidence="6">Binds 1 Mn(2+) ion per subunit.</text>
</comment>
<dbReference type="HAMAP" id="MF_01876">
    <property type="entry name" value="PsiMP_glycosidase"/>
    <property type="match status" value="1"/>
</dbReference>
<dbReference type="InterPro" id="IPR007342">
    <property type="entry name" value="PsuG"/>
</dbReference>
<reference evidence="7 8" key="1">
    <citation type="submission" date="2020-08" db="EMBL/GenBank/DDBJ databases">
        <title>Sequencing the genomes of 1000 actinobacteria strains.</title>
        <authorList>
            <person name="Klenk H.-P."/>
        </authorList>
    </citation>
    <scope>NUCLEOTIDE SEQUENCE [LARGE SCALE GENOMIC DNA]</scope>
    <source>
        <strain evidence="7 8">DSM 105498</strain>
    </source>
</reference>
<evidence type="ECO:0000313" key="8">
    <source>
        <dbReference type="Proteomes" id="UP000589626"/>
    </source>
</evidence>
<keyword evidence="4 6" id="KW-0456">Lyase</keyword>
<proteinExistence type="inferred from homology"/>
<feature type="binding site" evidence="6">
    <location>
        <position position="142"/>
    </location>
    <ligand>
        <name>Mn(2+)</name>
        <dbReference type="ChEBI" id="CHEBI:29035"/>
    </ligand>
</feature>
<evidence type="ECO:0000256" key="6">
    <source>
        <dbReference type="HAMAP-Rule" id="MF_01876"/>
    </source>
</evidence>
<keyword evidence="8" id="KW-1185">Reference proteome</keyword>
<comment type="function">
    <text evidence="6">Catalyzes the reversible cleavage of pseudouridine 5'-phosphate (PsiMP) to ribose 5-phosphate and uracil. Functions biologically in the cleavage direction, as part of a pseudouridine degradation pathway.</text>
</comment>
<evidence type="ECO:0000256" key="5">
    <source>
        <dbReference type="ARBA" id="ARBA00023295"/>
    </source>
</evidence>
<dbReference type="GO" id="GO:0046872">
    <property type="term" value="F:metal ion binding"/>
    <property type="evidence" value="ECO:0007669"/>
    <property type="project" value="UniProtKB-KW"/>
</dbReference>
<keyword evidence="3 6" id="KW-0464">Manganese</keyword>
<comment type="catalytic activity">
    <reaction evidence="6">
        <text>D-ribose 5-phosphate + uracil = psi-UMP + H2O</text>
        <dbReference type="Rhea" id="RHEA:18337"/>
        <dbReference type="ChEBI" id="CHEBI:15377"/>
        <dbReference type="ChEBI" id="CHEBI:17568"/>
        <dbReference type="ChEBI" id="CHEBI:58380"/>
        <dbReference type="ChEBI" id="CHEBI:78346"/>
        <dbReference type="EC" id="4.2.1.70"/>
    </reaction>
</comment>
<sequence length="308" mass="31725">MNATPHPALQMSPEVADALAAGRPVVALESTIISHGMPYPQNVEMATEVEGIVRDHGATPATIAILDGRICVGLSPEQLEVLASDDDVAKVSVRDLPYVVARRAHGATTVAATMRVAAMAGIRVFVTGGLGGVHRGAQQTFDVSADLTELGQTSVAVVSAGVKSILDIGLTLETLETLGVPVLVNGADEFPSFYSRSSGFDAPMRVDGPGEVADVMRAKWDLGLAGGIVIANPIPAEDEIPADEIGVIIDRALADMDELGIHGKDATPYLLGRIVEITAGASLTANIALVRHNARLGAAIAAAYAGTA</sequence>
<dbReference type="Pfam" id="PF04227">
    <property type="entry name" value="Indigoidine_A"/>
    <property type="match status" value="1"/>
</dbReference>
<dbReference type="InterPro" id="IPR022830">
    <property type="entry name" value="Indigdn_synthA-like"/>
</dbReference>
<comment type="subunit">
    <text evidence="6">Homotrimer.</text>
</comment>
<keyword evidence="5 6" id="KW-0326">Glycosidase</keyword>
<dbReference type="GO" id="GO:0004730">
    <property type="term" value="F:pseudouridylate synthase activity"/>
    <property type="evidence" value="ECO:0007669"/>
    <property type="project" value="UniProtKB-UniRule"/>
</dbReference>
<dbReference type="RefSeq" id="WP_183595381.1">
    <property type="nucleotide sequence ID" value="NZ_JACHWR010000006.1"/>
</dbReference>
<evidence type="ECO:0000256" key="2">
    <source>
        <dbReference type="ARBA" id="ARBA00022801"/>
    </source>
</evidence>
<evidence type="ECO:0000313" key="7">
    <source>
        <dbReference type="EMBL" id="MBB3045382.1"/>
    </source>
</evidence>
<dbReference type="GO" id="GO:0005737">
    <property type="term" value="C:cytoplasm"/>
    <property type="evidence" value="ECO:0007669"/>
    <property type="project" value="TreeGrafter"/>
</dbReference>
<evidence type="ECO:0000256" key="3">
    <source>
        <dbReference type="ARBA" id="ARBA00023211"/>
    </source>
</evidence>
<feature type="binding site" evidence="6">
    <location>
        <position position="110"/>
    </location>
    <ligand>
        <name>substrate</name>
    </ligand>
</feature>
<dbReference type="GO" id="GO:0016798">
    <property type="term" value="F:hydrolase activity, acting on glycosyl bonds"/>
    <property type="evidence" value="ECO:0007669"/>
    <property type="project" value="UniProtKB-KW"/>
</dbReference>
<protein>
    <recommendedName>
        <fullName evidence="6">Pseudouridine-5'-phosphate glycosidase</fullName>
        <shortName evidence="6">PsiMP glycosidase</shortName>
        <ecNumber evidence="6">4.2.1.70</ecNumber>
    </recommendedName>
</protein>
<evidence type="ECO:0000256" key="1">
    <source>
        <dbReference type="ARBA" id="ARBA00022723"/>
    </source>
</evidence>
<dbReference type="SUPFAM" id="SSF110581">
    <property type="entry name" value="Indigoidine synthase A-like"/>
    <property type="match status" value="1"/>
</dbReference>
<feature type="active site" description="Proton donor" evidence="6">
    <location>
        <position position="29"/>
    </location>
</feature>
<comment type="similarity">
    <text evidence="6">Belongs to the pseudouridine-5'-phosphate glycosidase family.</text>
</comment>
<keyword evidence="2 6" id="KW-0378">Hydrolase</keyword>
<name>A0A7W4W0U9_9ACTN</name>
<feature type="binding site" evidence="6">
    <location>
        <begin position="144"/>
        <end position="146"/>
    </location>
    <ligand>
        <name>substrate</name>
    </ligand>
</feature>
<dbReference type="GO" id="GO:0046113">
    <property type="term" value="P:nucleobase catabolic process"/>
    <property type="evidence" value="ECO:0007669"/>
    <property type="project" value="UniProtKB-UniRule"/>
</dbReference>
<dbReference type="EMBL" id="JACHWR010000006">
    <property type="protein sequence ID" value="MBB3045382.1"/>
    <property type="molecule type" value="Genomic_DNA"/>
</dbReference>